<feature type="region of interest" description="Disordered" evidence="1">
    <location>
        <begin position="30"/>
        <end position="66"/>
    </location>
</feature>
<feature type="non-terminal residue" evidence="2">
    <location>
        <position position="66"/>
    </location>
</feature>
<evidence type="ECO:0000313" key="2">
    <source>
        <dbReference type="EMBL" id="KAL0562553.1"/>
    </source>
</evidence>
<feature type="non-terminal residue" evidence="2">
    <location>
        <position position="1"/>
    </location>
</feature>
<organism evidence="2 3">
    <name type="scientific">Marasmius crinis-equi</name>
    <dbReference type="NCBI Taxonomy" id="585013"/>
    <lineage>
        <taxon>Eukaryota</taxon>
        <taxon>Fungi</taxon>
        <taxon>Dikarya</taxon>
        <taxon>Basidiomycota</taxon>
        <taxon>Agaricomycotina</taxon>
        <taxon>Agaricomycetes</taxon>
        <taxon>Agaricomycetidae</taxon>
        <taxon>Agaricales</taxon>
        <taxon>Marasmiineae</taxon>
        <taxon>Marasmiaceae</taxon>
        <taxon>Marasmius</taxon>
    </lineage>
</organism>
<proteinExistence type="predicted"/>
<evidence type="ECO:0000256" key="1">
    <source>
        <dbReference type="SAM" id="MobiDB-lite"/>
    </source>
</evidence>
<feature type="compositionally biased region" description="Basic and acidic residues" evidence="1">
    <location>
        <begin position="52"/>
        <end position="66"/>
    </location>
</feature>
<feature type="compositionally biased region" description="Acidic residues" evidence="1">
    <location>
        <begin position="35"/>
        <end position="51"/>
    </location>
</feature>
<comment type="caution">
    <text evidence="2">The sequence shown here is derived from an EMBL/GenBank/DDBJ whole genome shotgun (WGS) entry which is preliminary data.</text>
</comment>
<dbReference type="Proteomes" id="UP001465976">
    <property type="component" value="Unassembled WGS sequence"/>
</dbReference>
<evidence type="ECO:0000313" key="3">
    <source>
        <dbReference type="Proteomes" id="UP001465976"/>
    </source>
</evidence>
<gene>
    <name evidence="2" type="ORF">V5O48_019533</name>
</gene>
<keyword evidence="3" id="KW-1185">Reference proteome</keyword>
<name>A0ABR3EI68_9AGAR</name>
<sequence>KAPQALGRCIVKGASMFTSVLDLVTAYLHHQETKEEGDEEEEEEEDESLLSEEEKKEKDQAKLEKQ</sequence>
<accession>A0ABR3EI68</accession>
<protein>
    <submittedName>
        <fullName evidence="2">Uncharacterized protein</fullName>
    </submittedName>
</protein>
<reference evidence="2 3" key="1">
    <citation type="submission" date="2024-02" db="EMBL/GenBank/DDBJ databases">
        <title>A draft genome for the cacao thread blight pathogen Marasmius crinis-equi.</title>
        <authorList>
            <person name="Cohen S.P."/>
            <person name="Baruah I.K."/>
            <person name="Amoako-Attah I."/>
            <person name="Bukari Y."/>
            <person name="Meinhardt L.W."/>
            <person name="Bailey B.A."/>
        </authorList>
    </citation>
    <scope>NUCLEOTIDE SEQUENCE [LARGE SCALE GENOMIC DNA]</scope>
    <source>
        <strain evidence="2 3">GH-76</strain>
    </source>
</reference>
<dbReference type="EMBL" id="JBAHYK010005248">
    <property type="protein sequence ID" value="KAL0562553.1"/>
    <property type="molecule type" value="Genomic_DNA"/>
</dbReference>